<feature type="coiled-coil region" evidence="3">
    <location>
        <begin position="121"/>
        <end position="179"/>
    </location>
</feature>
<comment type="similarity">
    <text evidence="1">Belongs to the membrane fusion protein (MFP) (TC 8.A.1) family.</text>
</comment>
<dbReference type="PROSITE" id="PS51257">
    <property type="entry name" value="PROKAR_LIPOPROTEIN"/>
    <property type="match status" value="1"/>
</dbReference>
<keyword evidence="2" id="KW-0813">Transport</keyword>
<dbReference type="RefSeq" id="WP_002985109.1">
    <property type="nucleotide sequence ID" value="NZ_CP068108.1"/>
</dbReference>
<feature type="region of interest" description="Disordered" evidence="4">
    <location>
        <begin position="27"/>
        <end position="48"/>
    </location>
</feature>
<dbReference type="InterPro" id="IPR051909">
    <property type="entry name" value="MFP_Cation_Efflux"/>
</dbReference>
<dbReference type="InterPro" id="IPR058625">
    <property type="entry name" value="MdtA-like_BSH"/>
</dbReference>
<evidence type="ECO:0000256" key="4">
    <source>
        <dbReference type="SAM" id="MobiDB-lite"/>
    </source>
</evidence>
<evidence type="ECO:0000256" key="1">
    <source>
        <dbReference type="ARBA" id="ARBA00009477"/>
    </source>
</evidence>
<dbReference type="GO" id="GO:0015679">
    <property type="term" value="P:plasma membrane copper ion transport"/>
    <property type="evidence" value="ECO:0007669"/>
    <property type="project" value="TreeGrafter"/>
</dbReference>
<gene>
    <name evidence="6" type="ORF">I6I88_09100</name>
</gene>
<dbReference type="GO" id="GO:0022857">
    <property type="term" value="F:transmembrane transporter activity"/>
    <property type="evidence" value="ECO:0007669"/>
    <property type="project" value="InterPro"/>
</dbReference>
<protein>
    <submittedName>
        <fullName evidence="6">Efflux RND transporter periplasmic adaptor subunit</fullName>
    </submittedName>
</protein>
<dbReference type="PANTHER" id="PTHR30097">
    <property type="entry name" value="CATION EFFLUX SYSTEM PROTEIN CUSB"/>
    <property type="match status" value="1"/>
</dbReference>
<dbReference type="GO" id="GO:0060003">
    <property type="term" value="P:copper ion export"/>
    <property type="evidence" value="ECO:0007669"/>
    <property type="project" value="TreeGrafter"/>
</dbReference>
<organism evidence="6 7">
    <name type="scientific">Myroides odoratus</name>
    <name type="common">Flavobacterium odoratum</name>
    <dbReference type="NCBI Taxonomy" id="256"/>
    <lineage>
        <taxon>Bacteria</taxon>
        <taxon>Pseudomonadati</taxon>
        <taxon>Bacteroidota</taxon>
        <taxon>Flavobacteriia</taxon>
        <taxon>Flavobacteriales</taxon>
        <taxon>Flavobacteriaceae</taxon>
        <taxon>Myroides</taxon>
    </lineage>
</organism>
<dbReference type="Gene3D" id="2.40.50.100">
    <property type="match status" value="1"/>
</dbReference>
<dbReference type="GO" id="GO:0030313">
    <property type="term" value="C:cell envelope"/>
    <property type="evidence" value="ECO:0007669"/>
    <property type="project" value="TreeGrafter"/>
</dbReference>
<dbReference type="OrthoDB" id="9814657at2"/>
<evidence type="ECO:0000256" key="2">
    <source>
        <dbReference type="ARBA" id="ARBA00022448"/>
    </source>
</evidence>
<evidence type="ECO:0000256" key="3">
    <source>
        <dbReference type="SAM" id="Coils"/>
    </source>
</evidence>
<keyword evidence="3" id="KW-0175">Coiled coil</keyword>
<feature type="compositionally biased region" description="Basic and acidic residues" evidence="4">
    <location>
        <begin position="33"/>
        <end position="47"/>
    </location>
</feature>
<dbReference type="InterPro" id="IPR006143">
    <property type="entry name" value="RND_pump_MFP"/>
</dbReference>
<dbReference type="EMBL" id="CP068108">
    <property type="protein sequence ID" value="QQU01878.1"/>
    <property type="molecule type" value="Genomic_DNA"/>
</dbReference>
<proteinExistence type="inferred from homology"/>
<dbReference type="AlphaFoldDB" id="A0A9Q7EAC3"/>
<dbReference type="Proteomes" id="UP000596202">
    <property type="component" value="Chromosome"/>
</dbReference>
<sequence length="391" mass="43281">MKRIYITLFVFGTLSFVGCQDKKATEDTAVEQEADHDHEESSSKEVELNSTQMKAAGIVMGQLEDKNLSDVIKVNGQTELPPQNQADVTTFLSGTITQILVNIGDRVNKGQVLAVADSPEYIKLQEDYQISKNNLEYLELEYKRQQTLRAENVNSEKTYQKTKSELNIEKSRYQSLTNQLSLVGAGSSRTLKIVAPISGNVSAIPIRIGTNMVNGQTLFSIVDNSKIHLDLKIYEKDLPYVHEGQKVSFNLTNINKAEVTATIFSIGKAFEPGTKTVIAHANIEQVPDNLIPGLYVNALIDVGTNTVKALPNEAIVKADGREFIFIAEEGEAHEEHFHYKRVEVKTGVKELGFTQVDIIEKVPANYSIVTQGAYYLQSHLIKNEGGGGHSH</sequence>
<accession>A0A9Q7EAC3</accession>
<evidence type="ECO:0000259" key="5">
    <source>
        <dbReference type="Pfam" id="PF25917"/>
    </source>
</evidence>
<feature type="domain" description="Multidrug resistance protein MdtA-like barrel-sandwich hybrid" evidence="5">
    <location>
        <begin position="84"/>
        <end position="223"/>
    </location>
</feature>
<dbReference type="Gene3D" id="2.40.30.170">
    <property type="match status" value="1"/>
</dbReference>
<dbReference type="NCBIfam" id="TIGR01730">
    <property type="entry name" value="RND_mfp"/>
    <property type="match status" value="1"/>
</dbReference>
<name>A0A9Q7EAC3_MYROD</name>
<evidence type="ECO:0000313" key="7">
    <source>
        <dbReference type="Proteomes" id="UP000596202"/>
    </source>
</evidence>
<dbReference type="Gene3D" id="2.40.420.20">
    <property type="match status" value="1"/>
</dbReference>
<dbReference type="SUPFAM" id="SSF111369">
    <property type="entry name" value="HlyD-like secretion proteins"/>
    <property type="match status" value="1"/>
</dbReference>
<dbReference type="GeneID" id="93527812"/>
<evidence type="ECO:0000313" key="6">
    <source>
        <dbReference type="EMBL" id="QQU01878.1"/>
    </source>
</evidence>
<dbReference type="PANTHER" id="PTHR30097:SF4">
    <property type="entry name" value="SLR6042 PROTEIN"/>
    <property type="match status" value="1"/>
</dbReference>
<dbReference type="Pfam" id="PF25917">
    <property type="entry name" value="BSH_RND"/>
    <property type="match status" value="1"/>
</dbReference>
<reference evidence="6 7" key="1">
    <citation type="submission" date="2021-01" db="EMBL/GenBank/DDBJ databases">
        <title>FDA dAtabase for Regulatory Grade micrObial Sequences (FDA-ARGOS): Supporting development and validation of Infectious Disease Dx tests.</title>
        <authorList>
            <person name="Sproer C."/>
            <person name="Gronow S."/>
            <person name="Severitt S."/>
            <person name="Schroder I."/>
            <person name="Tallon L."/>
            <person name="Sadzewicz L."/>
            <person name="Zhao X."/>
            <person name="Boylan J."/>
            <person name="Ott S."/>
            <person name="Bowen H."/>
            <person name="Vavikolanu K."/>
            <person name="Mehta A."/>
            <person name="Aluvathingal J."/>
            <person name="Nadendla S."/>
            <person name="Lowell S."/>
            <person name="Myers T."/>
            <person name="Yan Y."/>
            <person name="Sichtig H."/>
        </authorList>
    </citation>
    <scope>NUCLEOTIDE SEQUENCE [LARGE SCALE GENOMIC DNA]</scope>
    <source>
        <strain evidence="6 7">FDAARGOS_1131</strain>
    </source>
</reference>
<dbReference type="GO" id="GO:0016020">
    <property type="term" value="C:membrane"/>
    <property type="evidence" value="ECO:0007669"/>
    <property type="project" value="InterPro"/>
</dbReference>